<feature type="transmembrane region" description="Helical" evidence="6">
    <location>
        <begin position="135"/>
        <end position="152"/>
    </location>
</feature>
<dbReference type="PANTHER" id="PTHR38459:SF1">
    <property type="entry name" value="PROPHAGE BACTOPRENOL-LINKED GLUCOSE TRANSLOCASE HOMOLOG"/>
    <property type="match status" value="1"/>
</dbReference>
<dbReference type="GO" id="GO:0000271">
    <property type="term" value="P:polysaccharide biosynthetic process"/>
    <property type="evidence" value="ECO:0007669"/>
    <property type="project" value="InterPro"/>
</dbReference>
<dbReference type="InterPro" id="IPR007267">
    <property type="entry name" value="GtrA_DPMS_TM"/>
</dbReference>
<evidence type="ECO:0000256" key="4">
    <source>
        <dbReference type="ARBA" id="ARBA00022989"/>
    </source>
</evidence>
<dbReference type="GO" id="GO:0005886">
    <property type="term" value="C:plasma membrane"/>
    <property type="evidence" value="ECO:0007669"/>
    <property type="project" value="TreeGrafter"/>
</dbReference>
<comment type="similarity">
    <text evidence="2">Belongs to the GtrA family.</text>
</comment>
<feature type="domain" description="GtrA/DPMS transmembrane" evidence="7">
    <location>
        <begin position="42"/>
        <end position="158"/>
    </location>
</feature>
<proteinExistence type="inferred from homology"/>
<dbReference type="PANTHER" id="PTHR38459">
    <property type="entry name" value="PROPHAGE BACTOPRENOL-LINKED GLUCOSE TRANSLOCASE HOMOLOG"/>
    <property type="match status" value="1"/>
</dbReference>
<organism evidence="8 9">
    <name type="scientific">Candidatus Uhrbacteria bacterium RIFCSPHIGHO2_02_FULL_60_10</name>
    <dbReference type="NCBI Taxonomy" id="1802392"/>
    <lineage>
        <taxon>Bacteria</taxon>
        <taxon>Candidatus Uhriibacteriota</taxon>
    </lineage>
</organism>
<evidence type="ECO:0000256" key="6">
    <source>
        <dbReference type="SAM" id="Phobius"/>
    </source>
</evidence>
<feature type="transmembrane region" description="Helical" evidence="6">
    <location>
        <begin position="106"/>
        <end position="128"/>
    </location>
</feature>
<feature type="transmembrane region" description="Helical" evidence="6">
    <location>
        <begin position="73"/>
        <end position="94"/>
    </location>
</feature>
<reference evidence="8 9" key="1">
    <citation type="journal article" date="2016" name="Nat. Commun.">
        <title>Thousands of microbial genomes shed light on interconnected biogeochemical processes in an aquifer system.</title>
        <authorList>
            <person name="Anantharaman K."/>
            <person name="Brown C.T."/>
            <person name="Hug L.A."/>
            <person name="Sharon I."/>
            <person name="Castelle C.J."/>
            <person name="Probst A.J."/>
            <person name="Thomas B.C."/>
            <person name="Singh A."/>
            <person name="Wilkins M.J."/>
            <person name="Karaoz U."/>
            <person name="Brodie E.L."/>
            <person name="Williams K.H."/>
            <person name="Hubbard S.S."/>
            <person name="Banfield J.F."/>
        </authorList>
    </citation>
    <scope>NUCLEOTIDE SEQUENCE [LARGE SCALE GENOMIC DNA]</scope>
</reference>
<comment type="subcellular location">
    <subcellularLocation>
        <location evidence="1">Membrane</location>
        <topology evidence="1">Multi-pass membrane protein</topology>
    </subcellularLocation>
</comment>
<dbReference type="AlphaFoldDB" id="A0A1F7U9P6"/>
<keyword evidence="3 6" id="KW-0812">Transmembrane</keyword>
<evidence type="ECO:0000256" key="2">
    <source>
        <dbReference type="ARBA" id="ARBA00009399"/>
    </source>
</evidence>
<evidence type="ECO:0000313" key="8">
    <source>
        <dbReference type="EMBL" id="OGL75002.1"/>
    </source>
</evidence>
<keyword evidence="5 6" id="KW-0472">Membrane</keyword>
<evidence type="ECO:0000256" key="5">
    <source>
        <dbReference type="ARBA" id="ARBA00023136"/>
    </source>
</evidence>
<name>A0A1F7U9P6_9BACT</name>
<evidence type="ECO:0000313" key="9">
    <source>
        <dbReference type="Proteomes" id="UP000177088"/>
    </source>
</evidence>
<feature type="transmembrane region" description="Helical" evidence="6">
    <location>
        <begin position="42"/>
        <end position="61"/>
    </location>
</feature>
<evidence type="ECO:0000256" key="3">
    <source>
        <dbReference type="ARBA" id="ARBA00022692"/>
    </source>
</evidence>
<gene>
    <name evidence="8" type="ORF">A3C96_00065</name>
</gene>
<comment type="caution">
    <text evidence="8">The sequence shown here is derived from an EMBL/GenBank/DDBJ whole genome shotgun (WGS) entry which is preliminary data.</text>
</comment>
<accession>A0A1F7U9P6</accession>
<sequence length="161" mass="18533">MNRFRDRLFAALAGRTRALPILGRLAARAGDSWEKTIRQFTKFFLIGGFNTLLDYVLYWSLTRHFDFWGRHIVLATTLTYVIGTLSSYLLNSFWTFRQTSVSWGRAAIFGFVALSSLLLNSFIVFILTSIGLYDIFAKMVATGMVLIWNFTMQKKVTFRSL</sequence>
<protein>
    <recommendedName>
        <fullName evidence="7">GtrA/DPMS transmembrane domain-containing protein</fullName>
    </recommendedName>
</protein>
<dbReference type="Proteomes" id="UP000177088">
    <property type="component" value="Unassembled WGS sequence"/>
</dbReference>
<dbReference type="Pfam" id="PF04138">
    <property type="entry name" value="GtrA_DPMS_TM"/>
    <property type="match status" value="1"/>
</dbReference>
<dbReference type="InterPro" id="IPR051401">
    <property type="entry name" value="GtrA_CellWall_Glycosyl"/>
</dbReference>
<evidence type="ECO:0000256" key="1">
    <source>
        <dbReference type="ARBA" id="ARBA00004141"/>
    </source>
</evidence>
<keyword evidence="4 6" id="KW-1133">Transmembrane helix</keyword>
<evidence type="ECO:0000259" key="7">
    <source>
        <dbReference type="Pfam" id="PF04138"/>
    </source>
</evidence>
<dbReference type="EMBL" id="MGEA01000004">
    <property type="protein sequence ID" value="OGL75002.1"/>
    <property type="molecule type" value="Genomic_DNA"/>
</dbReference>